<feature type="transmembrane region" description="Helical" evidence="1">
    <location>
        <begin position="142"/>
        <end position="162"/>
    </location>
</feature>
<feature type="transmembrane region" description="Helical" evidence="1">
    <location>
        <begin position="55"/>
        <end position="71"/>
    </location>
</feature>
<sequence>MSTLTSLLDGFAVALSPTNLLFVTLGVLVGTVIGLLPGLGPVAVIALLLPLTFELDPATAIIMLAGIYYGAMYGGRIPAILLGLPGDASSVVTVLDGYPLTKQGRAGSALGITAIGSFAGGMVAVVGLTLLAVPLARFAGSIGAPEIFILALLGLSMVVFLGSGSKIKALSLAALGLILGAVGLDPISGGVRLTGGNVDLMSGIHVVPLAVGIFGIGEILYRSDRGYFGGAGELRISNVLPTMGDWIASRLAILRASILGFFIGVMPGGGGTISSVIGYATERRFSKQPERFGKGAIDGLAATETADNASSNSSFVPLLTLGLPPNPALALMFGALLLHNVTPGPQLITEHPDVFWGVIASMFIGNFMLLALNLPLIRVFVQILRLRGALMAPIIVIVAICGVYSVQRSMFDVGLAVVFGLVGYVLRKLNYELGPLILAFILGPILEEEYRRSMLLSEGSLLVFLERPISLGMLVIAVLAIAGSLLYGRRRRTAERARSAT</sequence>
<feature type="transmembrane region" description="Helical" evidence="1">
    <location>
        <begin position="258"/>
        <end position="280"/>
    </location>
</feature>
<dbReference type="InterPro" id="IPR002823">
    <property type="entry name" value="DUF112_TM"/>
</dbReference>
<organism evidence="3 4">
    <name type="scientific">Georgenia deserti</name>
    <dbReference type="NCBI Taxonomy" id="2093781"/>
    <lineage>
        <taxon>Bacteria</taxon>
        <taxon>Bacillati</taxon>
        <taxon>Actinomycetota</taxon>
        <taxon>Actinomycetes</taxon>
        <taxon>Micrococcales</taxon>
        <taxon>Bogoriellaceae</taxon>
        <taxon>Georgenia</taxon>
    </lineage>
</organism>
<protein>
    <submittedName>
        <fullName evidence="3">Tripartite tricarboxylate transporter permease</fullName>
    </submittedName>
</protein>
<dbReference type="Pfam" id="PF01970">
    <property type="entry name" value="TctA"/>
    <property type="match status" value="1"/>
</dbReference>
<evidence type="ECO:0000313" key="4">
    <source>
        <dbReference type="Proteomes" id="UP001597277"/>
    </source>
</evidence>
<comment type="caution">
    <text evidence="3">The sequence shown here is derived from an EMBL/GenBank/DDBJ whole genome shotgun (WGS) entry which is preliminary data.</text>
</comment>
<keyword evidence="1" id="KW-0472">Membrane</keyword>
<keyword evidence="4" id="KW-1185">Reference proteome</keyword>
<name>A0ABW4LBQ6_9MICO</name>
<gene>
    <name evidence="3" type="ORF">ACFSE6_17400</name>
</gene>
<feature type="transmembrane region" description="Helical" evidence="1">
    <location>
        <begin position="20"/>
        <end position="48"/>
    </location>
</feature>
<feature type="transmembrane region" description="Helical" evidence="1">
    <location>
        <begin position="200"/>
        <end position="221"/>
    </location>
</feature>
<evidence type="ECO:0000259" key="2">
    <source>
        <dbReference type="Pfam" id="PF01970"/>
    </source>
</evidence>
<feature type="transmembrane region" description="Helical" evidence="1">
    <location>
        <begin position="354"/>
        <end position="374"/>
    </location>
</feature>
<reference evidence="4" key="1">
    <citation type="journal article" date="2019" name="Int. J. Syst. Evol. Microbiol.">
        <title>The Global Catalogue of Microorganisms (GCM) 10K type strain sequencing project: providing services to taxonomists for standard genome sequencing and annotation.</title>
        <authorList>
            <consortium name="The Broad Institute Genomics Platform"/>
            <consortium name="The Broad Institute Genome Sequencing Center for Infectious Disease"/>
            <person name="Wu L."/>
            <person name="Ma J."/>
        </authorList>
    </citation>
    <scope>NUCLEOTIDE SEQUENCE [LARGE SCALE GENOMIC DNA]</scope>
    <source>
        <strain evidence="4">JCM 17130</strain>
    </source>
</reference>
<accession>A0ABW4LBQ6</accession>
<keyword evidence="1" id="KW-0812">Transmembrane</keyword>
<dbReference type="PANTHER" id="PTHR35342">
    <property type="entry name" value="TRICARBOXYLIC TRANSPORT PROTEIN"/>
    <property type="match status" value="1"/>
</dbReference>
<evidence type="ECO:0000313" key="3">
    <source>
        <dbReference type="EMBL" id="MFD1719624.1"/>
    </source>
</evidence>
<feature type="transmembrane region" description="Helical" evidence="1">
    <location>
        <begin position="386"/>
        <end position="405"/>
    </location>
</feature>
<dbReference type="PANTHER" id="PTHR35342:SF5">
    <property type="entry name" value="TRICARBOXYLIC TRANSPORT PROTEIN"/>
    <property type="match status" value="1"/>
</dbReference>
<dbReference type="EMBL" id="JBHUEE010000011">
    <property type="protein sequence ID" value="MFD1719624.1"/>
    <property type="molecule type" value="Genomic_DNA"/>
</dbReference>
<feature type="transmembrane region" description="Helical" evidence="1">
    <location>
        <begin position="470"/>
        <end position="488"/>
    </location>
</feature>
<feature type="domain" description="DUF112" evidence="2">
    <location>
        <begin position="20"/>
        <end position="438"/>
    </location>
</feature>
<dbReference type="RefSeq" id="WP_388010293.1">
    <property type="nucleotide sequence ID" value="NZ_JBHUEE010000011.1"/>
</dbReference>
<keyword evidence="1" id="KW-1133">Transmembrane helix</keyword>
<feature type="transmembrane region" description="Helical" evidence="1">
    <location>
        <begin position="110"/>
        <end position="136"/>
    </location>
</feature>
<dbReference type="Proteomes" id="UP001597277">
    <property type="component" value="Unassembled WGS sequence"/>
</dbReference>
<proteinExistence type="predicted"/>
<evidence type="ECO:0000256" key="1">
    <source>
        <dbReference type="SAM" id="Phobius"/>
    </source>
</evidence>
<feature type="transmembrane region" description="Helical" evidence="1">
    <location>
        <begin position="169"/>
        <end position="188"/>
    </location>
</feature>